<dbReference type="InterPro" id="IPR050079">
    <property type="entry name" value="DEAD_box_RNA_helicase"/>
</dbReference>
<dbReference type="EC" id="3.6.4.13" evidence="2"/>
<keyword evidence="6" id="KW-0067">ATP-binding</keyword>
<reference evidence="12" key="2">
    <citation type="submission" date="2025-08" db="UniProtKB">
        <authorList>
            <consortium name="Ensembl"/>
        </authorList>
    </citation>
    <scope>IDENTIFICATION</scope>
</reference>
<dbReference type="InterPro" id="IPR014001">
    <property type="entry name" value="Helicase_ATP-bd"/>
</dbReference>
<organism evidence="12 13">
    <name type="scientific">Anabas testudineus</name>
    <name type="common">Climbing perch</name>
    <name type="synonym">Anthias testudineus</name>
    <dbReference type="NCBI Taxonomy" id="64144"/>
    <lineage>
        <taxon>Eukaryota</taxon>
        <taxon>Metazoa</taxon>
        <taxon>Chordata</taxon>
        <taxon>Craniata</taxon>
        <taxon>Vertebrata</taxon>
        <taxon>Euteleostomi</taxon>
        <taxon>Actinopterygii</taxon>
        <taxon>Neopterygii</taxon>
        <taxon>Teleostei</taxon>
        <taxon>Neoteleostei</taxon>
        <taxon>Acanthomorphata</taxon>
        <taxon>Anabantaria</taxon>
        <taxon>Anabantiformes</taxon>
        <taxon>Anabantoidei</taxon>
        <taxon>Anabantidae</taxon>
        <taxon>Anabas</taxon>
    </lineage>
</organism>
<protein>
    <recommendedName>
        <fullName evidence="2">RNA helicase</fullName>
        <ecNumber evidence="2">3.6.4.13</ecNumber>
    </recommendedName>
</protein>
<dbReference type="Pfam" id="PF00270">
    <property type="entry name" value="DEAD"/>
    <property type="match status" value="1"/>
</dbReference>
<dbReference type="CDD" id="cd18787">
    <property type="entry name" value="SF2_C_DEAD"/>
    <property type="match status" value="1"/>
</dbReference>
<dbReference type="GO" id="GO:0005524">
    <property type="term" value="F:ATP binding"/>
    <property type="evidence" value="ECO:0007669"/>
    <property type="project" value="UniProtKB-KW"/>
</dbReference>
<evidence type="ECO:0000256" key="5">
    <source>
        <dbReference type="ARBA" id="ARBA00022806"/>
    </source>
</evidence>
<accession>A0A3Q1IEF4</accession>
<dbReference type="Gene3D" id="3.40.50.300">
    <property type="entry name" value="P-loop containing nucleotide triphosphate hydrolases"/>
    <property type="match status" value="2"/>
</dbReference>
<keyword evidence="4" id="KW-0378">Hydrolase</keyword>
<dbReference type="Pfam" id="PF00271">
    <property type="entry name" value="Helicase_C"/>
    <property type="match status" value="1"/>
</dbReference>
<dbReference type="SUPFAM" id="SSF52540">
    <property type="entry name" value="P-loop containing nucleoside triphosphate hydrolases"/>
    <property type="match status" value="2"/>
</dbReference>
<sequence>MFMPRALKVKRSAEGSGKVLKKKTKVGPEGKDDECGSETVVEKKEVYEETKTQETIEASGDSVGLTQNPVQEDGCAFASSDSEEEEPVKSYKKSQRWPEPGEPVCVMCGRYGEYICDTTDNDVCSLECKAKHLAQMGLGTGEDVFKGKDKIGDARTRHQQLALDTVGVGGNEASYSYREDPFISSLTDEQVQRIKQELGIETQASDVKRPIIEFEHCGLPATLSGNLKKAGYEAPTPIQMQMVPVGLSGRDVIASADTGSGKTVAFLLPVVVRALEKPANTVCCPLALILTPTRELAIQIERQAKELVLGLPNMRTALLVGGMPLPPQLHRLKSSIKIVIATPGRLLEILRQKAVKLDKVKVVVVDEVDTMLKMGFQQQVLEVLENVPKEHQTLLASATIPKGTEELAARLVQDPVRITVGEKNQPCANVRQILLWIEEPSKKKKLFEILNDSKLYQPPVVVFVDCKLGADLLCEAVAKVTGLNTVAVHSDKSQLERNRILRGLLDGEFEVVISTGVLGRGLDLVNVRLVVNFDMPNTMDEYVHQVGRAGRLGHRGTAITFLNNNNKRLFLEVVNRVKPTGSIIPPQLLNSPHLHEQQRRERQKAKLGPDDTLVTKNNLIDIIRKHNRNKK</sequence>
<evidence type="ECO:0000313" key="12">
    <source>
        <dbReference type="Ensembl" id="ENSATEP00000020012.1"/>
    </source>
</evidence>
<evidence type="ECO:0000259" key="11">
    <source>
        <dbReference type="PROSITE" id="PS51195"/>
    </source>
</evidence>
<dbReference type="Proteomes" id="UP000265040">
    <property type="component" value="Chromosome 4"/>
</dbReference>
<evidence type="ECO:0000256" key="1">
    <source>
        <dbReference type="ARBA" id="ARBA00009718"/>
    </source>
</evidence>
<feature type="domain" description="DEAD-box RNA helicase Q" evidence="11">
    <location>
        <begin position="212"/>
        <end position="240"/>
    </location>
</feature>
<dbReference type="PANTHER" id="PTHR47959:SF1">
    <property type="entry name" value="ATP-DEPENDENT RNA HELICASE DBPA"/>
    <property type="match status" value="1"/>
</dbReference>
<dbReference type="PROSITE" id="PS51195">
    <property type="entry name" value="Q_MOTIF"/>
    <property type="match status" value="1"/>
</dbReference>
<dbReference type="SMART" id="SM00487">
    <property type="entry name" value="DEXDc"/>
    <property type="match status" value="1"/>
</dbReference>
<dbReference type="Gene3D" id="3.30.60.220">
    <property type="match status" value="1"/>
</dbReference>
<evidence type="ECO:0000259" key="10">
    <source>
        <dbReference type="PROSITE" id="PS51194"/>
    </source>
</evidence>
<evidence type="ECO:0000313" key="13">
    <source>
        <dbReference type="Proteomes" id="UP000265040"/>
    </source>
</evidence>
<dbReference type="GO" id="GO:0005829">
    <property type="term" value="C:cytosol"/>
    <property type="evidence" value="ECO:0007669"/>
    <property type="project" value="TreeGrafter"/>
</dbReference>
<keyword evidence="13" id="KW-1185">Reference proteome</keyword>
<dbReference type="Pfam" id="PF04438">
    <property type="entry name" value="zf-HIT"/>
    <property type="match status" value="1"/>
</dbReference>
<comment type="similarity">
    <text evidence="1">Belongs to the DEAD box helicase family. DDX59 subfamily.</text>
</comment>
<dbReference type="PROSITE" id="PS51192">
    <property type="entry name" value="HELICASE_ATP_BIND_1"/>
    <property type="match status" value="1"/>
</dbReference>
<dbReference type="AlphaFoldDB" id="A0A3Q1IEF4"/>
<dbReference type="OMA" id="DESFCIR"/>
<evidence type="ECO:0000256" key="4">
    <source>
        <dbReference type="ARBA" id="ARBA00022801"/>
    </source>
</evidence>
<dbReference type="InterPro" id="IPR027417">
    <property type="entry name" value="P-loop_NTPase"/>
</dbReference>
<feature type="domain" description="Helicase C-terminal" evidence="10">
    <location>
        <begin position="429"/>
        <end position="592"/>
    </location>
</feature>
<dbReference type="PANTHER" id="PTHR47959">
    <property type="entry name" value="ATP-DEPENDENT RNA HELICASE RHLE-RELATED"/>
    <property type="match status" value="1"/>
</dbReference>
<dbReference type="Ensembl" id="ENSATET00000020357.3">
    <property type="protein sequence ID" value="ENSATEP00000020012.1"/>
    <property type="gene ID" value="ENSATEG00000013948.3"/>
</dbReference>
<evidence type="ECO:0000256" key="6">
    <source>
        <dbReference type="ARBA" id="ARBA00022840"/>
    </source>
</evidence>
<feature type="region of interest" description="Disordered" evidence="8">
    <location>
        <begin position="1"/>
        <end position="99"/>
    </location>
</feature>
<dbReference type="PROSITE" id="PS51194">
    <property type="entry name" value="HELICASE_CTER"/>
    <property type="match status" value="1"/>
</dbReference>
<reference evidence="12" key="3">
    <citation type="submission" date="2025-09" db="UniProtKB">
        <authorList>
            <consortium name="Ensembl"/>
        </authorList>
    </citation>
    <scope>IDENTIFICATION</scope>
</reference>
<feature type="short sequence motif" description="Q motif" evidence="7">
    <location>
        <begin position="212"/>
        <end position="240"/>
    </location>
</feature>
<dbReference type="GO" id="GO:0003676">
    <property type="term" value="F:nucleic acid binding"/>
    <property type="evidence" value="ECO:0007669"/>
    <property type="project" value="InterPro"/>
</dbReference>
<dbReference type="GO" id="GO:0016787">
    <property type="term" value="F:hydrolase activity"/>
    <property type="evidence" value="ECO:0007669"/>
    <property type="project" value="UniProtKB-KW"/>
</dbReference>
<feature type="compositionally biased region" description="Basic and acidic residues" evidence="8">
    <location>
        <begin position="26"/>
        <end position="54"/>
    </location>
</feature>
<keyword evidence="3" id="KW-0547">Nucleotide-binding</keyword>
<dbReference type="GeneTree" id="ENSGT00940000156834"/>
<dbReference type="InterPro" id="IPR014014">
    <property type="entry name" value="RNA_helicase_DEAD_Q_motif"/>
</dbReference>
<dbReference type="CDD" id="cd23022">
    <property type="entry name" value="zf-HIT_DDX59"/>
    <property type="match status" value="1"/>
</dbReference>
<feature type="domain" description="Helicase ATP-binding" evidence="9">
    <location>
        <begin position="243"/>
        <end position="418"/>
    </location>
</feature>
<evidence type="ECO:0000256" key="2">
    <source>
        <dbReference type="ARBA" id="ARBA00012552"/>
    </source>
</evidence>
<evidence type="ECO:0000259" key="9">
    <source>
        <dbReference type="PROSITE" id="PS51192"/>
    </source>
</evidence>
<keyword evidence="5" id="KW-0347">Helicase</keyword>
<dbReference type="InterPro" id="IPR011545">
    <property type="entry name" value="DEAD/DEAH_box_helicase_dom"/>
</dbReference>
<gene>
    <name evidence="12" type="primary">KIF14</name>
</gene>
<evidence type="ECO:0000256" key="7">
    <source>
        <dbReference type="PROSITE-ProRule" id="PRU00552"/>
    </source>
</evidence>
<evidence type="ECO:0000256" key="3">
    <source>
        <dbReference type="ARBA" id="ARBA00022741"/>
    </source>
</evidence>
<dbReference type="OrthoDB" id="3176171at2759"/>
<reference evidence="12" key="1">
    <citation type="submission" date="2021-04" db="EMBL/GenBank/DDBJ databases">
        <authorList>
            <consortium name="Wellcome Sanger Institute Data Sharing"/>
        </authorList>
    </citation>
    <scope>NUCLEOTIDE SEQUENCE [LARGE SCALE GENOMIC DNA]</scope>
</reference>
<dbReference type="InterPro" id="IPR001650">
    <property type="entry name" value="Helicase_C-like"/>
</dbReference>
<dbReference type="SMART" id="SM00490">
    <property type="entry name" value="HELICc"/>
    <property type="match status" value="1"/>
</dbReference>
<proteinExistence type="inferred from homology"/>
<dbReference type="GO" id="GO:0003724">
    <property type="term" value="F:RNA helicase activity"/>
    <property type="evidence" value="ECO:0007669"/>
    <property type="project" value="UniProtKB-EC"/>
</dbReference>
<dbReference type="FunFam" id="3.30.60.220:FF:000001">
    <property type="entry name" value="Probable ATP-dependent RNA helicase DDX59"/>
    <property type="match status" value="1"/>
</dbReference>
<name>A0A3Q1IEF4_ANATE</name>
<dbReference type="STRING" id="64144.ENSATEP00000020012"/>
<dbReference type="InterPro" id="IPR007529">
    <property type="entry name" value="Znf_HIT"/>
</dbReference>
<evidence type="ECO:0000256" key="8">
    <source>
        <dbReference type="SAM" id="MobiDB-lite"/>
    </source>
</evidence>